<dbReference type="STRING" id="1503961.SAMN05421736_10763"/>
<keyword evidence="4" id="KW-1185">Reference proteome</keyword>
<dbReference type="PROSITE" id="PS00024">
    <property type="entry name" value="HEMOPEXIN"/>
    <property type="match status" value="1"/>
</dbReference>
<protein>
    <submittedName>
        <fullName evidence="3">Stage V sporulation protein R</fullName>
    </submittedName>
</protein>
<feature type="domain" description="SpoVR-like C-terminal" evidence="2">
    <location>
        <begin position="401"/>
        <end position="452"/>
    </location>
</feature>
<organism evidence="3 4">
    <name type="scientific">Evansella caseinilytica</name>
    <dbReference type="NCBI Taxonomy" id="1503961"/>
    <lineage>
        <taxon>Bacteria</taxon>
        <taxon>Bacillati</taxon>
        <taxon>Bacillota</taxon>
        <taxon>Bacilli</taxon>
        <taxon>Bacillales</taxon>
        <taxon>Bacillaceae</taxon>
        <taxon>Evansella</taxon>
    </lineage>
</organism>
<evidence type="ECO:0000313" key="4">
    <source>
        <dbReference type="Proteomes" id="UP000198935"/>
    </source>
</evidence>
<evidence type="ECO:0000259" key="2">
    <source>
        <dbReference type="Pfam" id="PF24755"/>
    </source>
</evidence>
<dbReference type="OrthoDB" id="9784270at2"/>
<evidence type="ECO:0000313" key="3">
    <source>
        <dbReference type="EMBL" id="SDZ17203.1"/>
    </source>
</evidence>
<dbReference type="InterPro" id="IPR007390">
    <property type="entry name" value="Spore_V_R"/>
</dbReference>
<dbReference type="PANTHER" id="PTHR30029">
    <property type="entry name" value="STAGE V SPORULATION PROTEIN R"/>
    <property type="match status" value="1"/>
</dbReference>
<proteinExistence type="predicted"/>
<feature type="domain" description="SpoVR protein-like N-terminal" evidence="1">
    <location>
        <begin position="4"/>
        <end position="398"/>
    </location>
</feature>
<dbReference type="Pfam" id="PF24755">
    <property type="entry name" value="SpoVR_C"/>
    <property type="match status" value="1"/>
</dbReference>
<dbReference type="EMBL" id="FNPI01000007">
    <property type="protein sequence ID" value="SDZ17203.1"/>
    <property type="molecule type" value="Genomic_DNA"/>
</dbReference>
<accession>A0A1H3QVC6</accession>
<dbReference type="AlphaFoldDB" id="A0A1H3QVC6"/>
<name>A0A1H3QVC6_9BACI</name>
<gene>
    <name evidence="3" type="ORF">SAMN05421736_10763</name>
</gene>
<dbReference type="Pfam" id="PF04293">
    <property type="entry name" value="SpoVR"/>
    <property type="match status" value="1"/>
</dbReference>
<evidence type="ECO:0000259" key="1">
    <source>
        <dbReference type="Pfam" id="PF04293"/>
    </source>
</evidence>
<dbReference type="Proteomes" id="UP000198935">
    <property type="component" value="Unassembled WGS sequence"/>
</dbReference>
<reference evidence="4" key="1">
    <citation type="submission" date="2016-10" db="EMBL/GenBank/DDBJ databases">
        <authorList>
            <person name="Varghese N."/>
            <person name="Submissions S."/>
        </authorList>
    </citation>
    <scope>NUCLEOTIDE SEQUENCE [LARGE SCALE GENOMIC DNA]</scope>
    <source>
        <strain evidence="4">SP</strain>
    </source>
</reference>
<sequence>MASETKELLKAIEEITEIAEGFGLDFYEMRYEICPAEIIYTFGAYGMPTRFSHWSFGKQFHKMKLQYDLGLSKIYELVINSDPCYAFLLDTNGMIQNKLIIAHVLGHCDFFKNNARFSNTRRDMVESMTATAERIAHYEMVHGRQEVEQFLDAVLAIQEHIDPSLVRPKLSWTLDDAWADEEEDKKETPYDDLWSLDENGKESVQRRKKKKKKVPPQPEKDLLLFIEEYSREIEDWQRDILTMMREEMLYLWPQLETKIMNEGWASYWHQRIIREIDLTSDEAIEFAKLNAGVVQPSKTQINPYYLGLKVFEDIEERYNNPTEDMKKLQGVKPGSGREKIFEVREIESDISFIRNYLTKDLIMREDMYLFQKKGREYKIVDKAWEKVRDQLINSRVNGGFPYIVVTDGDYLKNGELYLTHEFEDIELDTQYLEKTLPYIYQLWGRPVHLETVLSDRQIVFTYDGRKTHKRYV</sequence>
<dbReference type="InterPro" id="IPR056174">
    <property type="entry name" value="SpoVR_N"/>
</dbReference>
<dbReference type="InterPro" id="IPR057008">
    <property type="entry name" value="SpoVR-like_C"/>
</dbReference>
<dbReference type="PANTHER" id="PTHR30029:SF2">
    <property type="entry name" value="STAGE V SPORULATION PROTEIN R"/>
    <property type="match status" value="1"/>
</dbReference>
<dbReference type="InterPro" id="IPR018486">
    <property type="entry name" value="Hemopexin_CS"/>
</dbReference>